<organism evidence="1 2">
    <name type="scientific">Cloeon dipterum</name>
    <dbReference type="NCBI Taxonomy" id="197152"/>
    <lineage>
        <taxon>Eukaryota</taxon>
        <taxon>Metazoa</taxon>
        <taxon>Ecdysozoa</taxon>
        <taxon>Arthropoda</taxon>
        <taxon>Hexapoda</taxon>
        <taxon>Insecta</taxon>
        <taxon>Pterygota</taxon>
        <taxon>Palaeoptera</taxon>
        <taxon>Ephemeroptera</taxon>
        <taxon>Pisciforma</taxon>
        <taxon>Baetidae</taxon>
        <taxon>Cloeon</taxon>
    </lineage>
</organism>
<protein>
    <submittedName>
        <fullName evidence="1">Uncharacterized protein</fullName>
    </submittedName>
</protein>
<proteinExistence type="predicted"/>
<keyword evidence="2" id="KW-1185">Reference proteome</keyword>
<evidence type="ECO:0000313" key="2">
    <source>
        <dbReference type="Proteomes" id="UP000494165"/>
    </source>
</evidence>
<reference evidence="1 2" key="1">
    <citation type="submission" date="2020-04" db="EMBL/GenBank/DDBJ databases">
        <authorList>
            <person name="Alioto T."/>
            <person name="Alioto T."/>
            <person name="Gomez Garrido J."/>
        </authorList>
    </citation>
    <scope>NUCLEOTIDE SEQUENCE [LARGE SCALE GENOMIC DNA]</scope>
</reference>
<sequence length="68" mass="7552">MRRFEAGCRRCAKSLQQQQTTKTEINMPNETSCQNCPKTCQEKPGKDSQKCCCKCGGKGCCVCKRGGR</sequence>
<comment type="caution">
    <text evidence="1">The sequence shown here is derived from an EMBL/GenBank/DDBJ whole genome shotgun (WGS) entry which is preliminary data.</text>
</comment>
<evidence type="ECO:0000313" key="1">
    <source>
        <dbReference type="EMBL" id="CAB3360352.1"/>
    </source>
</evidence>
<accession>A0A8S1BLX7</accession>
<gene>
    <name evidence="1" type="ORF">CLODIP_2_CD08722</name>
</gene>
<dbReference type="EMBL" id="CADEPI010000003">
    <property type="protein sequence ID" value="CAB3360352.1"/>
    <property type="molecule type" value="Genomic_DNA"/>
</dbReference>
<dbReference type="AlphaFoldDB" id="A0A8S1BLX7"/>
<name>A0A8S1BLX7_9INSE</name>
<dbReference type="Proteomes" id="UP000494165">
    <property type="component" value="Unassembled WGS sequence"/>
</dbReference>